<organism evidence="1 2">
    <name type="scientific">Aegilops tauschii subsp. strangulata</name>
    <name type="common">Goatgrass</name>
    <dbReference type="NCBI Taxonomy" id="200361"/>
    <lineage>
        <taxon>Eukaryota</taxon>
        <taxon>Viridiplantae</taxon>
        <taxon>Streptophyta</taxon>
        <taxon>Embryophyta</taxon>
        <taxon>Tracheophyta</taxon>
        <taxon>Spermatophyta</taxon>
        <taxon>Magnoliopsida</taxon>
        <taxon>Liliopsida</taxon>
        <taxon>Poales</taxon>
        <taxon>Poaceae</taxon>
        <taxon>BOP clade</taxon>
        <taxon>Pooideae</taxon>
        <taxon>Triticodae</taxon>
        <taxon>Triticeae</taxon>
        <taxon>Triticinae</taxon>
        <taxon>Aegilops</taxon>
    </lineage>
</organism>
<evidence type="ECO:0000313" key="2">
    <source>
        <dbReference type="Proteomes" id="UP000015105"/>
    </source>
</evidence>
<protein>
    <submittedName>
        <fullName evidence="1">Uncharacterized protein</fullName>
    </submittedName>
</protein>
<reference evidence="1" key="3">
    <citation type="journal article" date="2017" name="Nature">
        <title>Genome sequence of the progenitor of the wheat D genome Aegilops tauschii.</title>
        <authorList>
            <person name="Luo M.C."/>
            <person name="Gu Y.Q."/>
            <person name="Puiu D."/>
            <person name="Wang H."/>
            <person name="Twardziok S.O."/>
            <person name="Deal K.R."/>
            <person name="Huo N."/>
            <person name="Zhu T."/>
            <person name="Wang L."/>
            <person name="Wang Y."/>
            <person name="McGuire P.E."/>
            <person name="Liu S."/>
            <person name="Long H."/>
            <person name="Ramasamy R.K."/>
            <person name="Rodriguez J.C."/>
            <person name="Van S.L."/>
            <person name="Yuan L."/>
            <person name="Wang Z."/>
            <person name="Xia Z."/>
            <person name="Xiao L."/>
            <person name="Anderson O.D."/>
            <person name="Ouyang S."/>
            <person name="Liang Y."/>
            <person name="Zimin A.V."/>
            <person name="Pertea G."/>
            <person name="Qi P."/>
            <person name="Bennetzen J.L."/>
            <person name="Dai X."/>
            <person name="Dawson M.W."/>
            <person name="Muller H.G."/>
            <person name="Kugler K."/>
            <person name="Rivarola-Duarte L."/>
            <person name="Spannagl M."/>
            <person name="Mayer K.F.X."/>
            <person name="Lu F.H."/>
            <person name="Bevan M.W."/>
            <person name="Leroy P."/>
            <person name="Li P."/>
            <person name="You F.M."/>
            <person name="Sun Q."/>
            <person name="Liu Z."/>
            <person name="Lyons E."/>
            <person name="Wicker T."/>
            <person name="Salzberg S.L."/>
            <person name="Devos K.M."/>
            <person name="Dvorak J."/>
        </authorList>
    </citation>
    <scope>NUCLEOTIDE SEQUENCE [LARGE SCALE GENOMIC DNA]</scope>
    <source>
        <strain evidence="1">cv. AL8/78</strain>
    </source>
</reference>
<reference evidence="1" key="5">
    <citation type="journal article" date="2021" name="G3 (Bethesda)">
        <title>Aegilops tauschii genome assembly Aet v5.0 features greater sequence contiguity and improved annotation.</title>
        <authorList>
            <person name="Wang L."/>
            <person name="Zhu T."/>
            <person name="Rodriguez J.C."/>
            <person name="Deal K.R."/>
            <person name="Dubcovsky J."/>
            <person name="McGuire P.E."/>
            <person name="Lux T."/>
            <person name="Spannagl M."/>
            <person name="Mayer K.F.X."/>
            <person name="Baldrich P."/>
            <person name="Meyers B.C."/>
            <person name="Huo N."/>
            <person name="Gu Y.Q."/>
            <person name="Zhou H."/>
            <person name="Devos K.M."/>
            <person name="Bennetzen J.L."/>
            <person name="Unver T."/>
            <person name="Budak H."/>
            <person name="Gulick P.J."/>
            <person name="Galiba G."/>
            <person name="Kalapos B."/>
            <person name="Nelson D.R."/>
            <person name="Li P."/>
            <person name="You F.M."/>
            <person name="Luo M.C."/>
            <person name="Dvorak J."/>
        </authorList>
    </citation>
    <scope>NUCLEOTIDE SEQUENCE [LARGE SCALE GENOMIC DNA]</scope>
    <source>
        <strain evidence="1">cv. AL8/78</strain>
    </source>
</reference>
<reference evidence="2" key="1">
    <citation type="journal article" date="2014" name="Science">
        <title>Ancient hybridizations among the ancestral genomes of bread wheat.</title>
        <authorList>
            <consortium name="International Wheat Genome Sequencing Consortium,"/>
            <person name="Marcussen T."/>
            <person name="Sandve S.R."/>
            <person name="Heier L."/>
            <person name="Spannagl M."/>
            <person name="Pfeifer M."/>
            <person name="Jakobsen K.S."/>
            <person name="Wulff B.B."/>
            <person name="Steuernagel B."/>
            <person name="Mayer K.F."/>
            <person name="Olsen O.A."/>
        </authorList>
    </citation>
    <scope>NUCLEOTIDE SEQUENCE [LARGE SCALE GENOMIC DNA]</scope>
    <source>
        <strain evidence="2">cv. AL8/78</strain>
    </source>
</reference>
<name>A0A453MZU5_AEGTS</name>
<reference evidence="1" key="4">
    <citation type="submission" date="2019-03" db="UniProtKB">
        <authorList>
            <consortium name="EnsemblPlants"/>
        </authorList>
    </citation>
    <scope>IDENTIFICATION</scope>
</reference>
<evidence type="ECO:0000313" key="1">
    <source>
        <dbReference type="EnsemblPlants" id="AET6Gv20162600.35"/>
    </source>
</evidence>
<accession>A0A453MZU5</accession>
<dbReference type="EnsemblPlants" id="AET6Gv20162600.35">
    <property type="protein sequence ID" value="AET6Gv20162600.35"/>
    <property type="gene ID" value="AET6Gv20162600"/>
</dbReference>
<dbReference type="AlphaFoldDB" id="A0A453MZU5"/>
<keyword evidence="2" id="KW-1185">Reference proteome</keyword>
<dbReference type="Proteomes" id="UP000015105">
    <property type="component" value="Chromosome 6D"/>
</dbReference>
<dbReference type="Gramene" id="AET6Gv20162600.35">
    <property type="protein sequence ID" value="AET6Gv20162600.35"/>
    <property type="gene ID" value="AET6Gv20162600"/>
</dbReference>
<sequence>VAGSHCCKELPARLTKLPFTAASREKLRYFVSHEDELAKLKLKEMGGGVAAATCQGASSSEEEEAAGVEDDDEKKLLLGRSIACRKHGSVCLASAGVL</sequence>
<reference evidence="2" key="2">
    <citation type="journal article" date="2017" name="Nat. Plants">
        <title>The Aegilops tauschii genome reveals multiple impacts of transposons.</title>
        <authorList>
            <person name="Zhao G."/>
            <person name="Zou C."/>
            <person name="Li K."/>
            <person name="Wang K."/>
            <person name="Li T."/>
            <person name="Gao L."/>
            <person name="Zhang X."/>
            <person name="Wang H."/>
            <person name="Yang Z."/>
            <person name="Liu X."/>
            <person name="Jiang W."/>
            <person name="Mao L."/>
            <person name="Kong X."/>
            <person name="Jiao Y."/>
            <person name="Jia J."/>
        </authorList>
    </citation>
    <scope>NUCLEOTIDE SEQUENCE [LARGE SCALE GENOMIC DNA]</scope>
    <source>
        <strain evidence="2">cv. AL8/78</strain>
    </source>
</reference>
<proteinExistence type="predicted"/>